<dbReference type="EMBL" id="OV725077">
    <property type="protein sequence ID" value="CAH1389481.1"/>
    <property type="molecule type" value="Genomic_DNA"/>
</dbReference>
<dbReference type="AlphaFoldDB" id="A0A9P0E8S5"/>
<dbReference type="Proteomes" id="UP001152798">
    <property type="component" value="Chromosome 1"/>
</dbReference>
<protein>
    <submittedName>
        <fullName evidence="1">Uncharacterized protein</fullName>
    </submittedName>
</protein>
<keyword evidence="2" id="KW-1185">Reference proteome</keyword>
<evidence type="ECO:0000313" key="1">
    <source>
        <dbReference type="EMBL" id="CAH1389481.1"/>
    </source>
</evidence>
<name>A0A9P0E8S5_NEZVI</name>
<proteinExistence type="predicted"/>
<reference evidence="1" key="1">
    <citation type="submission" date="2022-01" db="EMBL/GenBank/DDBJ databases">
        <authorList>
            <person name="King R."/>
        </authorList>
    </citation>
    <scope>NUCLEOTIDE SEQUENCE</scope>
</reference>
<sequence>MPYLSLYFIKTHSHSDTSVLYIYISIIKHFIPSLTKI</sequence>
<accession>A0A9P0E8S5</accession>
<gene>
    <name evidence="1" type="ORF">NEZAVI_LOCUS884</name>
</gene>
<organism evidence="1 2">
    <name type="scientific">Nezara viridula</name>
    <name type="common">Southern green stink bug</name>
    <name type="synonym">Cimex viridulus</name>
    <dbReference type="NCBI Taxonomy" id="85310"/>
    <lineage>
        <taxon>Eukaryota</taxon>
        <taxon>Metazoa</taxon>
        <taxon>Ecdysozoa</taxon>
        <taxon>Arthropoda</taxon>
        <taxon>Hexapoda</taxon>
        <taxon>Insecta</taxon>
        <taxon>Pterygota</taxon>
        <taxon>Neoptera</taxon>
        <taxon>Paraneoptera</taxon>
        <taxon>Hemiptera</taxon>
        <taxon>Heteroptera</taxon>
        <taxon>Panheteroptera</taxon>
        <taxon>Pentatomomorpha</taxon>
        <taxon>Pentatomoidea</taxon>
        <taxon>Pentatomidae</taxon>
        <taxon>Pentatominae</taxon>
        <taxon>Nezara</taxon>
    </lineage>
</organism>
<evidence type="ECO:0000313" key="2">
    <source>
        <dbReference type="Proteomes" id="UP001152798"/>
    </source>
</evidence>